<accession>A0A6I6AJK0</accession>
<keyword evidence="3" id="KW-1185">Reference proteome</keyword>
<proteinExistence type="predicted"/>
<dbReference type="InterPro" id="IPR032710">
    <property type="entry name" value="NTF2-like_dom_sf"/>
</dbReference>
<dbReference type="Proteomes" id="UP000427281">
    <property type="component" value="Chromosome"/>
</dbReference>
<protein>
    <submittedName>
        <fullName evidence="2">SgcJ/EcaC family oxidoreductase</fullName>
    </submittedName>
</protein>
<name>A0A6I6AJK0_9PLAN</name>
<gene>
    <name evidence="2" type="ORF">F1728_29945</name>
</gene>
<sequence length="340" mass="37871">MVEPSANAEFLRRNNTALCPEIVMVRPGNSILHSEFLIEKPRLWRKIMRRVLPLLLLLCSAGQFLHADDAKPDEEGLIRTAISSYKTAFDKGDAKAVASHWTPEGEFTPPGGETIKGQAALEKSFTEYFKDSPGAKIELESVDIRLISPGVAVENGVAEVILPEQETSITEYSAVHVKTPAGWKLDSVTETAAIVPQSHYEQLKSLEWMIGTWVDEGDDGSVETVCKWTKNKNFMTRSFKVHIQDRVALEGTQIIGWDPDKQTIRSWLFDSEGGFGVGIWTQTENRWTVRTLQVLANGEKATGVNVITKIDNNSFTFRSLGREVDGELLPGVDEITIIRK</sequence>
<feature type="domain" description="DUF4440" evidence="1">
    <location>
        <begin position="78"/>
        <end position="185"/>
    </location>
</feature>
<evidence type="ECO:0000313" key="3">
    <source>
        <dbReference type="Proteomes" id="UP000427281"/>
    </source>
</evidence>
<dbReference type="InterPro" id="IPR027843">
    <property type="entry name" value="DUF4440"/>
</dbReference>
<dbReference type="AlphaFoldDB" id="A0A6I6AJK0"/>
<dbReference type="KEGG" id="gim:F1728_29945"/>
<organism evidence="2 3">
    <name type="scientific">Gimesia benthica</name>
    <dbReference type="NCBI Taxonomy" id="2608982"/>
    <lineage>
        <taxon>Bacteria</taxon>
        <taxon>Pseudomonadati</taxon>
        <taxon>Planctomycetota</taxon>
        <taxon>Planctomycetia</taxon>
        <taxon>Planctomycetales</taxon>
        <taxon>Planctomycetaceae</taxon>
        <taxon>Gimesia</taxon>
    </lineage>
</organism>
<reference evidence="2 3" key="1">
    <citation type="submission" date="2019-09" db="EMBL/GenBank/DDBJ databases">
        <title>Gimesia benthica sp. nov., a novel bacterium isolated from deep-sea water of the Northwest Indian Ocean.</title>
        <authorList>
            <person name="Dai X."/>
        </authorList>
    </citation>
    <scope>NUCLEOTIDE SEQUENCE [LARGE SCALE GENOMIC DNA]</scope>
    <source>
        <strain evidence="2 3">E7</strain>
    </source>
</reference>
<dbReference type="Gene3D" id="3.10.450.50">
    <property type="match status" value="1"/>
</dbReference>
<dbReference type="Pfam" id="PF14534">
    <property type="entry name" value="DUF4440"/>
    <property type="match status" value="1"/>
</dbReference>
<evidence type="ECO:0000259" key="1">
    <source>
        <dbReference type="Pfam" id="PF14534"/>
    </source>
</evidence>
<dbReference type="EMBL" id="CP043930">
    <property type="protein sequence ID" value="QGQ26637.1"/>
    <property type="molecule type" value="Genomic_DNA"/>
</dbReference>
<evidence type="ECO:0000313" key="2">
    <source>
        <dbReference type="EMBL" id="QGQ26637.1"/>
    </source>
</evidence>
<dbReference type="InterPro" id="IPR011944">
    <property type="entry name" value="Steroid_delta5-4_isomerase"/>
</dbReference>
<dbReference type="NCBIfam" id="TIGR02246">
    <property type="entry name" value="SgcJ/EcaC family oxidoreductase"/>
    <property type="match status" value="1"/>
</dbReference>
<dbReference type="SUPFAM" id="SSF54427">
    <property type="entry name" value="NTF2-like"/>
    <property type="match status" value="1"/>
</dbReference>